<dbReference type="InterPro" id="IPR015020">
    <property type="entry name" value="Rv2525c-like_Glyco_Hydro-like"/>
</dbReference>
<dbReference type="Gene3D" id="3.20.20.80">
    <property type="entry name" value="Glycosidases"/>
    <property type="match status" value="1"/>
</dbReference>
<dbReference type="Gene3D" id="3.40.80.10">
    <property type="entry name" value="Peptidoglycan recognition protein-like"/>
    <property type="match status" value="1"/>
</dbReference>
<dbReference type="Proteomes" id="UP000426857">
    <property type="component" value="Chromosome"/>
</dbReference>
<dbReference type="AlphaFoldDB" id="A0A6B8TGY5"/>
<name>A0A6B8TGY5_9CORY</name>
<dbReference type="SUPFAM" id="SSF51445">
    <property type="entry name" value="(Trans)glycosidases"/>
    <property type="match status" value="1"/>
</dbReference>
<dbReference type="GO" id="GO:0008745">
    <property type="term" value="F:N-acetylmuramoyl-L-alanine amidase activity"/>
    <property type="evidence" value="ECO:0007669"/>
    <property type="project" value="InterPro"/>
</dbReference>
<evidence type="ECO:0000313" key="3">
    <source>
        <dbReference type="Proteomes" id="UP000426857"/>
    </source>
</evidence>
<dbReference type="KEGG" id="cxe:FOB82_10620"/>
<dbReference type="SMART" id="SM00644">
    <property type="entry name" value="Ami_2"/>
    <property type="match status" value="1"/>
</dbReference>
<dbReference type="InterPro" id="IPR036505">
    <property type="entry name" value="Amidase/PGRP_sf"/>
</dbReference>
<organism evidence="2 3">
    <name type="scientific">Corynebacterium xerosis</name>
    <dbReference type="NCBI Taxonomy" id="1725"/>
    <lineage>
        <taxon>Bacteria</taxon>
        <taxon>Bacillati</taxon>
        <taxon>Actinomycetota</taxon>
        <taxon>Actinomycetes</taxon>
        <taxon>Mycobacteriales</taxon>
        <taxon>Corynebacteriaceae</taxon>
        <taxon>Corynebacterium</taxon>
    </lineage>
</organism>
<gene>
    <name evidence="2" type="ORF">FOB82_10620</name>
</gene>
<dbReference type="SUPFAM" id="SSF55846">
    <property type="entry name" value="N-acetylmuramoyl-L-alanine amidase-like"/>
    <property type="match status" value="1"/>
</dbReference>
<proteinExistence type="predicted"/>
<sequence>MHEGRKLMVTVIDTAARPPTPDTIKGAGHKGQVVYISPDRTNGGLPGKPVTRAHVDAMRAAGLSVGVVWQYGKDTTDAPPDVMRGADGGRADARAAEAKLRELGLNDWPVFFAVDFDITTTQWNTTAVHYFRAAAEILGKHRVGIYGHSRVCHWAGPEDKAIGEVAPGRYLAWQTKSWSGGVVARDYGVLYQRIVDTRDAPGPLVGGVRVDVSDTLFEYWGQGPNGYRSAADLAAGELTPKELEKYLKVQPDEVRLMNKHFTPGRGGQKIEFIVRHHLAGVGTTKDVWNWWQVRKASAHYVVEPSTRIGQLVWDRDTAWASLDANSRSIAIEHSNSDGAAADYPIAAEVIISGARWAAALCLFYGLGRPEFGKNIRDHREFGATSCPHHLANGGKYHQQWMDEAQAFYDVLVAAKAGNITAPQPPPPAPPVPAQTEEVIMPDHVQSLINPDVRLSLPHYRELQDAYAWRAEVLLRGLYAALGLDPDEVLAAALAADHARTIDAA</sequence>
<feature type="domain" description="N-acetylmuramoyl-L-alanine amidase" evidence="1">
    <location>
        <begin position="258"/>
        <end position="388"/>
    </location>
</feature>
<reference evidence="2 3" key="1">
    <citation type="submission" date="2019-11" db="EMBL/GenBank/DDBJ databases">
        <title>FDA dAtabase for Regulatory Grade micrObial Sequences (FDA-ARGOS): Supporting development and validation of Infectious Disease Dx tests.</title>
        <authorList>
            <person name="Kerrigan L."/>
            <person name="Long C."/>
            <person name="Tallon L."/>
            <person name="Sadzewicz L."/>
            <person name="Vavikolanu K."/>
            <person name="Mehta A."/>
            <person name="Aluvathingal J."/>
            <person name="Nadendla S."/>
            <person name="Yan Y."/>
            <person name="Sichtig H."/>
        </authorList>
    </citation>
    <scope>NUCLEOTIDE SEQUENCE [LARGE SCALE GENOMIC DNA]</scope>
    <source>
        <strain evidence="2 3">FDAARGOS_674</strain>
    </source>
</reference>
<dbReference type="Pfam" id="PF08924">
    <property type="entry name" value="Rv2525c_GlyHyd-like"/>
    <property type="match status" value="1"/>
</dbReference>
<dbReference type="InterPro" id="IPR002502">
    <property type="entry name" value="Amidase_domain"/>
</dbReference>
<protein>
    <submittedName>
        <fullName evidence="2">DUF1906 domain-containing protein</fullName>
    </submittedName>
</protein>
<evidence type="ECO:0000259" key="1">
    <source>
        <dbReference type="SMART" id="SM00644"/>
    </source>
</evidence>
<dbReference type="GO" id="GO:0009253">
    <property type="term" value="P:peptidoglycan catabolic process"/>
    <property type="evidence" value="ECO:0007669"/>
    <property type="project" value="InterPro"/>
</dbReference>
<dbReference type="EMBL" id="CP046322">
    <property type="protein sequence ID" value="QGS35318.1"/>
    <property type="molecule type" value="Genomic_DNA"/>
</dbReference>
<dbReference type="Pfam" id="PF01510">
    <property type="entry name" value="Amidase_2"/>
    <property type="match status" value="1"/>
</dbReference>
<dbReference type="InterPro" id="IPR017853">
    <property type="entry name" value="GH"/>
</dbReference>
<evidence type="ECO:0000313" key="2">
    <source>
        <dbReference type="EMBL" id="QGS35318.1"/>
    </source>
</evidence>
<accession>A0A6B8TGY5</accession>